<dbReference type="AlphaFoldDB" id="A0A419F3S7"/>
<evidence type="ECO:0000313" key="3">
    <source>
        <dbReference type="Proteomes" id="UP000285961"/>
    </source>
</evidence>
<protein>
    <submittedName>
        <fullName evidence="2">Molybdopterin oxidoreductase</fullName>
    </submittedName>
</protein>
<feature type="transmembrane region" description="Helical" evidence="1">
    <location>
        <begin position="301"/>
        <end position="324"/>
    </location>
</feature>
<reference evidence="2 3" key="1">
    <citation type="journal article" date="2017" name="ISME J.">
        <title>Energy and carbon metabolisms in a deep terrestrial subsurface fluid microbial community.</title>
        <authorList>
            <person name="Momper L."/>
            <person name="Jungbluth S.P."/>
            <person name="Lee M.D."/>
            <person name="Amend J.P."/>
        </authorList>
    </citation>
    <scope>NUCLEOTIDE SEQUENCE [LARGE SCALE GENOMIC DNA]</scope>
    <source>
        <strain evidence="2">SURF_17</strain>
    </source>
</reference>
<feature type="transmembrane region" description="Helical" evidence="1">
    <location>
        <begin position="175"/>
        <end position="195"/>
    </location>
</feature>
<comment type="caution">
    <text evidence="2">The sequence shown here is derived from an EMBL/GenBank/DDBJ whole genome shotgun (WGS) entry which is preliminary data.</text>
</comment>
<dbReference type="PANTHER" id="PTHR34856:SF2">
    <property type="entry name" value="PROTEIN NRFD"/>
    <property type="match status" value="1"/>
</dbReference>
<feature type="transmembrane region" description="Helical" evidence="1">
    <location>
        <begin position="215"/>
        <end position="241"/>
    </location>
</feature>
<dbReference type="PANTHER" id="PTHR34856">
    <property type="entry name" value="PROTEIN NRFD"/>
    <property type="match status" value="1"/>
</dbReference>
<evidence type="ECO:0000256" key="1">
    <source>
        <dbReference type="SAM" id="Phobius"/>
    </source>
</evidence>
<gene>
    <name evidence="2" type="ORF">C4532_04940</name>
</gene>
<proteinExistence type="predicted"/>
<accession>A0A419F3S7</accession>
<feature type="transmembrane region" description="Helical" evidence="1">
    <location>
        <begin position="376"/>
        <end position="397"/>
    </location>
</feature>
<organism evidence="2 3">
    <name type="scientific">Candidatus Abyssobacteria bacterium SURF_17</name>
    <dbReference type="NCBI Taxonomy" id="2093361"/>
    <lineage>
        <taxon>Bacteria</taxon>
        <taxon>Pseudomonadati</taxon>
        <taxon>Candidatus Hydrogenedentota</taxon>
        <taxon>Candidatus Abyssobacteria</taxon>
    </lineage>
</organism>
<dbReference type="Proteomes" id="UP000285961">
    <property type="component" value="Unassembled WGS sequence"/>
</dbReference>
<dbReference type="GO" id="GO:0005886">
    <property type="term" value="C:plasma membrane"/>
    <property type="evidence" value="ECO:0007669"/>
    <property type="project" value="TreeGrafter"/>
</dbReference>
<keyword evidence="1" id="KW-0472">Membrane</keyword>
<feature type="transmembrane region" description="Helical" evidence="1">
    <location>
        <begin position="131"/>
        <end position="154"/>
    </location>
</feature>
<keyword evidence="1" id="KW-0812">Transmembrane</keyword>
<sequence>MSSQTDMPTLQRCSAPKFLLWLSFWVLLLLWGAYGAFLCLYKGLNQTGMNNYFVFGVWITVDLAIIALGAGAFFSGFLFYVLRFNFLKELIGAAVVVGFICYSGAIGMLTIDIGQPLRGYFSFWHANVHSMLTEVIFCITLYLFVLTIEFVPLITENRRIREMPFLRHLGENLHGIMVVFALVGTFLSFFHQGSLGGMFGTLFARPFSYRTGVAIWPWTFFLFILSAIAAGPALTTLVVWATQKITRRRLVNRPTLSRLAKLSAILLVIYLVLKAADTIYWANFTAPEMGFRFTDFYKSPYGMWLLFGEFYLFGLVPAIILLIPRARDNDFWLVIGCLFTCMGIVLNRFSFTIQTLAVPVMPFEKFVVYSPTWQEWSIVAAVISYGVILFSLAYRYLHLFPREAELNG</sequence>
<evidence type="ECO:0000313" key="2">
    <source>
        <dbReference type="EMBL" id="RJP73119.1"/>
    </source>
</evidence>
<keyword evidence="1" id="KW-1133">Transmembrane helix</keyword>
<dbReference type="NCBIfam" id="NF041784">
    <property type="entry name" value="mnquin_red_QrcD"/>
    <property type="match status" value="1"/>
</dbReference>
<name>A0A419F3S7_9BACT</name>
<feature type="transmembrane region" description="Helical" evidence="1">
    <location>
        <begin position="90"/>
        <end position="111"/>
    </location>
</feature>
<dbReference type="InterPro" id="IPR053549">
    <property type="entry name" value="NrfD_menaquinone_reductase"/>
</dbReference>
<dbReference type="EMBL" id="QZKI01000032">
    <property type="protein sequence ID" value="RJP73119.1"/>
    <property type="molecule type" value="Genomic_DNA"/>
</dbReference>
<feature type="transmembrane region" description="Helical" evidence="1">
    <location>
        <begin position="262"/>
        <end position="281"/>
    </location>
</feature>
<dbReference type="InterPro" id="IPR052049">
    <property type="entry name" value="Electron_transfer_protein"/>
</dbReference>
<feature type="transmembrane region" description="Helical" evidence="1">
    <location>
        <begin position="331"/>
        <end position="356"/>
    </location>
</feature>
<feature type="transmembrane region" description="Helical" evidence="1">
    <location>
        <begin position="51"/>
        <end position="78"/>
    </location>
</feature>